<dbReference type="Pfam" id="PF13380">
    <property type="entry name" value="CoA_binding_2"/>
    <property type="match status" value="1"/>
</dbReference>
<dbReference type="InterPro" id="IPR003781">
    <property type="entry name" value="CoA-bd"/>
</dbReference>
<feature type="domain" description="CoA-binding" evidence="1">
    <location>
        <begin position="15"/>
        <end position="111"/>
    </location>
</feature>
<name>A0ABU4RNJ3_9HYPH</name>
<dbReference type="SUPFAM" id="SSF51735">
    <property type="entry name" value="NAD(P)-binding Rossmann-fold domains"/>
    <property type="match status" value="1"/>
</dbReference>
<dbReference type="PANTHER" id="PTHR33303:SF2">
    <property type="entry name" value="COA-BINDING DOMAIN-CONTAINING PROTEIN"/>
    <property type="match status" value="1"/>
</dbReference>
<comment type="caution">
    <text evidence="2">The sequence shown here is derived from an EMBL/GenBank/DDBJ whole genome shotgun (WGS) entry which is preliminary data.</text>
</comment>
<reference evidence="2 3" key="1">
    <citation type="submission" date="2023-11" db="EMBL/GenBank/DDBJ databases">
        <authorList>
            <person name="Bao R."/>
        </authorList>
    </citation>
    <scope>NUCLEOTIDE SEQUENCE [LARGE SCALE GENOMIC DNA]</scope>
    <source>
        <strain evidence="2 3">PJ23</strain>
    </source>
</reference>
<accession>A0ABU4RNJ3</accession>
<evidence type="ECO:0000313" key="2">
    <source>
        <dbReference type="EMBL" id="MDX6805285.1"/>
    </source>
</evidence>
<gene>
    <name evidence="2" type="ORF">SCD90_04330</name>
</gene>
<evidence type="ECO:0000313" key="3">
    <source>
        <dbReference type="Proteomes" id="UP001274321"/>
    </source>
</evidence>
<dbReference type="Proteomes" id="UP001274321">
    <property type="component" value="Unassembled WGS sequence"/>
</dbReference>
<dbReference type="InterPro" id="IPR036291">
    <property type="entry name" value="NAD(P)-bd_dom_sf"/>
</dbReference>
<dbReference type="SMART" id="SM00881">
    <property type="entry name" value="CoA_binding"/>
    <property type="match status" value="1"/>
</dbReference>
<protein>
    <submittedName>
        <fullName evidence="2">CoA-binding protein</fullName>
    </submittedName>
</protein>
<dbReference type="PANTHER" id="PTHR33303">
    <property type="entry name" value="CYTOPLASMIC PROTEIN-RELATED"/>
    <property type="match status" value="1"/>
</dbReference>
<proteinExistence type="predicted"/>
<sequence length="146" mass="15838">MTIDGLSDDKVRSILEDVRSIAVVGFSGSEDKPSHYVAKFLQQKGYRVFPVNPGLAGQTMLDGPVYGKLSDIPEPVDMVEVFRASEHVGAIVDEALAMSSKPKVIWMQIGVVNEEAAEKARAAGIEAVMDRCPKQEIPRLNPSLQG</sequence>
<dbReference type="RefSeq" id="WP_319843408.1">
    <property type="nucleotide sequence ID" value="NZ_JAXAFJ010000002.1"/>
</dbReference>
<dbReference type="EMBL" id="JAXAFJ010000002">
    <property type="protein sequence ID" value="MDX6805285.1"/>
    <property type="molecule type" value="Genomic_DNA"/>
</dbReference>
<keyword evidence="3" id="KW-1185">Reference proteome</keyword>
<evidence type="ECO:0000259" key="1">
    <source>
        <dbReference type="SMART" id="SM00881"/>
    </source>
</evidence>
<dbReference type="Gene3D" id="3.40.50.720">
    <property type="entry name" value="NAD(P)-binding Rossmann-like Domain"/>
    <property type="match status" value="1"/>
</dbReference>
<organism evidence="2 3">
    <name type="scientific">Terrihabitans rhizophilus</name>
    <dbReference type="NCBI Taxonomy" id="3092662"/>
    <lineage>
        <taxon>Bacteria</taxon>
        <taxon>Pseudomonadati</taxon>
        <taxon>Pseudomonadota</taxon>
        <taxon>Alphaproteobacteria</taxon>
        <taxon>Hyphomicrobiales</taxon>
        <taxon>Terrihabitans</taxon>
    </lineage>
</organism>